<evidence type="ECO:0000313" key="2">
    <source>
        <dbReference type="EMBL" id="KAJ7080929.1"/>
    </source>
</evidence>
<feature type="compositionally biased region" description="Low complexity" evidence="1">
    <location>
        <begin position="232"/>
        <end position="250"/>
    </location>
</feature>
<feature type="compositionally biased region" description="Polar residues" evidence="1">
    <location>
        <begin position="251"/>
        <end position="261"/>
    </location>
</feature>
<gene>
    <name evidence="2" type="ORF">B0H15DRAFT_855551</name>
</gene>
<protein>
    <submittedName>
        <fullName evidence="2">Uncharacterized protein</fullName>
    </submittedName>
</protein>
<organism evidence="2 3">
    <name type="scientific">Mycena belliarum</name>
    <dbReference type="NCBI Taxonomy" id="1033014"/>
    <lineage>
        <taxon>Eukaryota</taxon>
        <taxon>Fungi</taxon>
        <taxon>Dikarya</taxon>
        <taxon>Basidiomycota</taxon>
        <taxon>Agaricomycotina</taxon>
        <taxon>Agaricomycetes</taxon>
        <taxon>Agaricomycetidae</taxon>
        <taxon>Agaricales</taxon>
        <taxon>Marasmiineae</taxon>
        <taxon>Mycenaceae</taxon>
        <taxon>Mycena</taxon>
    </lineage>
</organism>
<accession>A0AAD6TZL2</accession>
<dbReference type="EMBL" id="JARJCN010000052">
    <property type="protein sequence ID" value="KAJ7080929.1"/>
    <property type="molecule type" value="Genomic_DNA"/>
</dbReference>
<evidence type="ECO:0000256" key="1">
    <source>
        <dbReference type="SAM" id="MobiDB-lite"/>
    </source>
</evidence>
<feature type="region of interest" description="Disordered" evidence="1">
    <location>
        <begin position="195"/>
        <end position="300"/>
    </location>
</feature>
<feature type="compositionally biased region" description="Polar residues" evidence="1">
    <location>
        <begin position="199"/>
        <end position="210"/>
    </location>
</feature>
<sequence length="300" mass="33213">MSFLPTAVMSPDEQQVLEDKIDGYIDELECEENPVLKEETDKKLRKILDRVHTADVSAKQNLRSYFERKVFNSHGALHKTLDRMWTAYLKESKTARPAEPQASSTLPLLPPVPQYYGSNVYLPQVHWPHAPLSTLAPPSNQYSASTPAFGYSSTSALDQIAPANLLPVGAVHATGAGWTRSSRAVRPHFAPASLHSYESRQGSPQSNLYRPSSHHSSQYSNGSEQYYVGAPGSHSSHGSQSGSMQYSHQSVAQHNRNQPSLSAFGAGYTHLQPRREASQHTMGWRQSYESADTSSINFEE</sequence>
<evidence type="ECO:0000313" key="3">
    <source>
        <dbReference type="Proteomes" id="UP001222325"/>
    </source>
</evidence>
<reference evidence="2" key="1">
    <citation type="submission" date="2023-03" db="EMBL/GenBank/DDBJ databases">
        <title>Massive genome expansion in bonnet fungi (Mycena s.s.) driven by repeated elements and novel gene families across ecological guilds.</title>
        <authorList>
            <consortium name="Lawrence Berkeley National Laboratory"/>
            <person name="Harder C.B."/>
            <person name="Miyauchi S."/>
            <person name="Viragh M."/>
            <person name="Kuo A."/>
            <person name="Thoen E."/>
            <person name="Andreopoulos B."/>
            <person name="Lu D."/>
            <person name="Skrede I."/>
            <person name="Drula E."/>
            <person name="Henrissat B."/>
            <person name="Morin E."/>
            <person name="Kohler A."/>
            <person name="Barry K."/>
            <person name="LaButti K."/>
            <person name="Morin E."/>
            <person name="Salamov A."/>
            <person name="Lipzen A."/>
            <person name="Mereny Z."/>
            <person name="Hegedus B."/>
            <person name="Baldrian P."/>
            <person name="Stursova M."/>
            <person name="Weitz H."/>
            <person name="Taylor A."/>
            <person name="Grigoriev I.V."/>
            <person name="Nagy L.G."/>
            <person name="Martin F."/>
            <person name="Kauserud H."/>
        </authorList>
    </citation>
    <scope>NUCLEOTIDE SEQUENCE</scope>
    <source>
        <strain evidence="2">CBHHK173m</strain>
    </source>
</reference>
<name>A0AAD6TZL2_9AGAR</name>
<keyword evidence="3" id="KW-1185">Reference proteome</keyword>
<comment type="caution">
    <text evidence="2">The sequence shown here is derived from an EMBL/GenBank/DDBJ whole genome shotgun (WGS) entry which is preliminary data.</text>
</comment>
<dbReference type="Proteomes" id="UP001222325">
    <property type="component" value="Unassembled WGS sequence"/>
</dbReference>
<dbReference type="AlphaFoldDB" id="A0AAD6TZL2"/>
<feature type="compositionally biased region" description="Polar residues" evidence="1">
    <location>
        <begin position="287"/>
        <end position="300"/>
    </location>
</feature>
<proteinExistence type="predicted"/>